<protein>
    <recommendedName>
        <fullName evidence="1">TLDc domain-containing protein</fullName>
    </recommendedName>
</protein>
<dbReference type="OrthoDB" id="26679at2759"/>
<name>A0A9D3Q4C6_MEGAT</name>
<dbReference type="Proteomes" id="UP001046870">
    <property type="component" value="Chromosome 8"/>
</dbReference>
<accession>A0A9D3Q4C6</accession>
<proteinExistence type="predicted"/>
<evidence type="ECO:0000313" key="2">
    <source>
        <dbReference type="EMBL" id="KAG7472389.1"/>
    </source>
</evidence>
<dbReference type="EMBL" id="JAFDVH010000008">
    <property type="protein sequence ID" value="KAG7472389.1"/>
    <property type="molecule type" value="Genomic_DNA"/>
</dbReference>
<organism evidence="2 3">
    <name type="scientific">Megalops atlanticus</name>
    <name type="common">Tarpon</name>
    <name type="synonym">Clupea gigantea</name>
    <dbReference type="NCBI Taxonomy" id="7932"/>
    <lineage>
        <taxon>Eukaryota</taxon>
        <taxon>Metazoa</taxon>
        <taxon>Chordata</taxon>
        <taxon>Craniata</taxon>
        <taxon>Vertebrata</taxon>
        <taxon>Euteleostomi</taxon>
        <taxon>Actinopterygii</taxon>
        <taxon>Neopterygii</taxon>
        <taxon>Teleostei</taxon>
        <taxon>Elopiformes</taxon>
        <taxon>Megalopidae</taxon>
        <taxon>Megalops</taxon>
    </lineage>
</organism>
<reference evidence="2" key="1">
    <citation type="submission" date="2021-01" db="EMBL/GenBank/DDBJ databases">
        <authorList>
            <person name="Zahm M."/>
            <person name="Roques C."/>
            <person name="Cabau C."/>
            <person name="Klopp C."/>
            <person name="Donnadieu C."/>
            <person name="Jouanno E."/>
            <person name="Lampietro C."/>
            <person name="Louis A."/>
            <person name="Herpin A."/>
            <person name="Echchiki A."/>
            <person name="Berthelot C."/>
            <person name="Parey E."/>
            <person name="Roest-Crollius H."/>
            <person name="Braasch I."/>
            <person name="Postlethwait J."/>
            <person name="Bobe J."/>
            <person name="Montfort J."/>
            <person name="Bouchez O."/>
            <person name="Begum T."/>
            <person name="Mejri S."/>
            <person name="Adams A."/>
            <person name="Chen W.-J."/>
            <person name="Guiguen Y."/>
        </authorList>
    </citation>
    <scope>NUCLEOTIDE SEQUENCE</scope>
    <source>
        <strain evidence="2">YG-15Mar2019-1</strain>
        <tissue evidence="2">Brain</tissue>
    </source>
</reference>
<dbReference type="SMART" id="SM00584">
    <property type="entry name" value="TLDc"/>
    <property type="match status" value="1"/>
</dbReference>
<evidence type="ECO:0000313" key="3">
    <source>
        <dbReference type="Proteomes" id="UP001046870"/>
    </source>
</evidence>
<sequence length="243" mass="27173">MTTKMKKLKALRFHFLVNHVRGASVPLGPAEDEDQEDLEIIETDSLFTQRRNSGALNPAGELSQHVSNSEDSIEPMLSDASSILRINQIHQIAEYLPPRLVQCTWKLAYSALRHGTSLRTLYKGTLGLDCCTLTVIKDTCGQVFGAFCSAPLKVSLSYYGTGQTFLFSFSPHLKVYRWTCGNSYFVKGSIESLVFGGGRGHFGLWVDEDLHHGRSQRCDTFDNDILSTDEDFLINDLEVWALS</sequence>
<comment type="caution">
    <text evidence="2">The sequence shown here is derived from an EMBL/GenBank/DDBJ whole genome shotgun (WGS) entry which is preliminary data.</text>
</comment>
<keyword evidence="3" id="KW-1185">Reference proteome</keyword>
<dbReference type="PANTHER" id="PTHR23354:SF65">
    <property type="entry name" value="TLD DOMAIN-CONTAINING PROTEIN 2"/>
    <property type="match status" value="1"/>
</dbReference>
<dbReference type="GO" id="GO:0005634">
    <property type="term" value="C:nucleus"/>
    <property type="evidence" value="ECO:0007669"/>
    <property type="project" value="TreeGrafter"/>
</dbReference>
<gene>
    <name evidence="2" type="ORF">MATL_G00108310</name>
</gene>
<dbReference type="GO" id="GO:0006979">
    <property type="term" value="P:response to oxidative stress"/>
    <property type="evidence" value="ECO:0007669"/>
    <property type="project" value="TreeGrafter"/>
</dbReference>
<dbReference type="PANTHER" id="PTHR23354">
    <property type="entry name" value="NUCLEOLAR PROTEIN 7/ESTROGEN RECEPTOR COACTIVATOR-RELATED"/>
    <property type="match status" value="1"/>
</dbReference>
<dbReference type="PROSITE" id="PS51886">
    <property type="entry name" value="TLDC"/>
    <property type="match status" value="1"/>
</dbReference>
<evidence type="ECO:0000259" key="1">
    <source>
        <dbReference type="PROSITE" id="PS51886"/>
    </source>
</evidence>
<dbReference type="Pfam" id="PF07534">
    <property type="entry name" value="TLD"/>
    <property type="match status" value="1"/>
</dbReference>
<feature type="domain" description="TLDc" evidence="1">
    <location>
        <begin position="82"/>
        <end position="243"/>
    </location>
</feature>
<dbReference type="AlphaFoldDB" id="A0A9D3Q4C6"/>
<dbReference type="InterPro" id="IPR006571">
    <property type="entry name" value="TLDc_dom"/>
</dbReference>